<keyword evidence="5 8" id="KW-0812">Transmembrane</keyword>
<evidence type="ECO:0000256" key="7">
    <source>
        <dbReference type="ARBA" id="ARBA00023136"/>
    </source>
</evidence>
<evidence type="ECO:0000259" key="9">
    <source>
        <dbReference type="PROSITE" id="PS50850"/>
    </source>
</evidence>
<evidence type="ECO:0000313" key="11">
    <source>
        <dbReference type="EMBL" id="KNB73442.1"/>
    </source>
</evidence>
<dbReference type="InterPro" id="IPR020846">
    <property type="entry name" value="MFS_dom"/>
</dbReference>
<feature type="transmembrane region" description="Helical" evidence="8">
    <location>
        <begin position="139"/>
        <end position="157"/>
    </location>
</feature>
<feature type="transmembrane region" description="Helical" evidence="8">
    <location>
        <begin position="104"/>
        <end position="127"/>
    </location>
</feature>
<name>A0A0K9YXR7_9BACL</name>
<dbReference type="SUPFAM" id="SSF103473">
    <property type="entry name" value="MFS general substrate transporter"/>
    <property type="match status" value="1"/>
</dbReference>
<feature type="domain" description="Major facilitator superfamily (MFS) profile" evidence="9">
    <location>
        <begin position="14"/>
        <end position="393"/>
    </location>
</feature>
<keyword evidence="7 8" id="KW-0472">Membrane</keyword>
<feature type="transmembrane region" description="Helical" evidence="8">
    <location>
        <begin position="12"/>
        <end position="31"/>
    </location>
</feature>
<dbReference type="PANTHER" id="PTHR43271">
    <property type="entry name" value="BLL2771 PROTEIN"/>
    <property type="match status" value="1"/>
</dbReference>
<evidence type="ECO:0000313" key="10">
    <source>
        <dbReference type="EMBL" id="GED69752.1"/>
    </source>
</evidence>
<dbReference type="Proteomes" id="UP000319578">
    <property type="component" value="Unassembled WGS sequence"/>
</dbReference>
<evidence type="ECO:0000256" key="6">
    <source>
        <dbReference type="ARBA" id="ARBA00022989"/>
    </source>
</evidence>
<dbReference type="PROSITE" id="PS50850">
    <property type="entry name" value="MFS"/>
    <property type="match status" value="1"/>
</dbReference>
<organism evidence="11 12">
    <name type="scientific">Brevibacillus reuszeri</name>
    <dbReference type="NCBI Taxonomy" id="54915"/>
    <lineage>
        <taxon>Bacteria</taxon>
        <taxon>Bacillati</taxon>
        <taxon>Bacillota</taxon>
        <taxon>Bacilli</taxon>
        <taxon>Bacillales</taxon>
        <taxon>Paenibacillaceae</taxon>
        <taxon>Brevibacillus</taxon>
    </lineage>
</organism>
<accession>A0A0K9YXR7</accession>
<evidence type="ECO:0000256" key="2">
    <source>
        <dbReference type="ARBA" id="ARBA00008335"/>
    </source>
</evidence>
<dbReference type="RefSeq" id="WP_049737442.1">
    <property type="nucleotide sequence ID" value="NZ_BJON01000013.1"/>
</dbReference>
<reference evidence="10 13" key="3">
    <citation type="submission" date="2019-06" db="EMBL/GenBank/DDBJ databases">
        <title>Whole genome shotgun sequence of Brevibacillus reuszeri NBRC 15719.</title>
        <authorList>
            <person name="Hosoyama A."/>
            <person name="Uohara A."/>
            <person name="Ohji S."/>
            <person name="Ichikawa N."/>
        </authorList>
    </citation>
    <scope>NUCLEOTIDE SEQUENCE [LARGE SCALE GENOMIC DNA]</scope>
    <source>
        <strain evidence="10 13">NBRC 15719</strain>
    </source>
</reference>
<evidence type="ECO:0000256" key="4">
    <source>
        <dbReference type="ARBA" id="ARBA00022475"/>
    </source>
</evidence>
<dbReference type="PATRIC" id="fig|54915.3.peg.6550"/>
<dbReference type="GO" id="GO:0022857">
    <property type="term" value="F:transmembrane transporter activity"/>
    <property type="evidence" value="ECO:0007669"/>
    <property type="project" value="InterPro"/>
</dbReference>
<evidence type="ECO:0000256" key="1">
    <source>
        <dbReference type="ARBA" id="ARBA00004651"/>
    </source>
</evidence>
<dbReference type="EMBL" id="LGIQ01000005">
    <property type="protein sequence ID" value="KNB73442.1"/>
    <property type="molecule type" value="Genomic_DNA"/>
</dbReference>
<feature type="transmembrane region" description="Helical" evidence="8">
    <location>
        <begin position="253"/>
        <end position="270"/>
    </location>
</feature>
<evidence type="ECO:0000256" key="3">
    <source>
        <dbReference type="ARBA" id="ARBA00022448"/>
    </source>
</evidence>
<feature type="transmembrane region" description="Helical" evidence="8">
    <location>
        <begin position="282"/>
        <end position="299"/>
    </location>
</feature>
<evidence type="ECO:0000313" key="12">
    <source>
        <dbReference type="Proteomes" id="UP000036834"/>
    </source>
</evidence>
<keyword evidence="3" id="KW-0813">Transport</keyword>
<gene>
    <name evidence="11" type="ORF">ADS79_05685</name>
    <name evidence="10" type="ORF">BRE01_34540</name>
</gene>
<dbReference type="AlphaFoldDB" id="A0A0K9YXR7"/>
<feature type="transmembrane region" description="Helical" evidence="8">
    <location>
        <begin position="169"/>
        <end position="188"/>
    </location>
</feature>
<dbReference type="Proteomes" id="UP000036834">
    <property type="component" value="Unassembled WGS sequence"/>
</dbReference>
<evidence type="ECO:0000313" key="13">
    <source>
        <dbReference type="Proteomes" id="UP000319578"/>
    </source>
</evidence>
<keyword evidence="4" id="KW-1003">Cell membrane</keyword>
<dbReference type="InterPro" id="IPR036259">
    <property type="entry name" value="MFS_trans_sf"/>
</dbReference>
<feature type="transmembrane region" description="Helical" evidence="8">
    <location>
        <begin position="305"/>
        <end position="328"/>
    </location>
</feature>
<comment type="caution">
    <text evidence="11">The sequence shown here is derived from an EMBL/GenBank/DDBJ whole genome shotgun (WGS) entry which is preliminary data.</text>
</comment>
<dbReference type="EMBL" id="BJON01000013">
    <property type="protein sequence ID" value="GED69752.1"/>
    <property type="molecule type" value="Genomic_DNA"/>
</dbReference>
<dbReference type="GO" id="GO:0005886">
    <property type="term" value="C:plasma membrane"/>
    <property type="evidence" value="ECO:0007669"/>
    <property type="project" value="UniProtKB-SubCell"/>
</dbReference>
<dbReference type="Pfam" id="PF07690">
    <property type="entry name" value="MFS_1"/>
    <property type="match status" value="1"/>
</dbReference>
<evidence type="ECO:0000256" key="8">
    <source>
        <dbReference type="SAM" id="Phobius"/>
    </source>
</evidence>
<feature type="transmembrane region" description="Helical" evidence="8">
    <location>
        <begin position="51"/>
        <end position="71"/>
    </location>
</feature>
<feature type="transmembrane region" description="Helical" evidence="8">
    <location>
        <begin position="340"/>
        <end position="361"/>
    </location>
</feature>
<dbReference type="PANTHER" id="PTHR43271:SF2">
    <property type="entry name" value="BLL2771 PROTEIN"/>
    <property type="match status" value="1"/>
</dbReference>
<keyword evidence="13" id="KW-1185">Reference proteome</keyword>
<feature type="transmembrane region" description="Helical" evidence="8">
    <location>
        <begin position="367"/>
        <end position="388"/>
    </location>
</feature>
<comment type="subcellular location">
    <subcellularLocation>
        <location evidence="1">Cell membrane</location>
        <topology evidence="1">Multi-pass membrane protein</topology>
    </subcellularLocation>
</comment>
<reference evidence="12" key="1">
    <citation type="submission" date="2015-07" db="EMBL/GenBank/DDBJ databases">
        <title>Genome sequencing project for genomic taxonomy and phylogenomics of Bacillus-like bacteria.</title>
        <authorList>
            <person name="Liu B."/>
            <person name="Wang J."/>
            <person name="Zhu Y."/>
            <person name="Liu G."/>
            <person name="Chen Q."/>
            <person name="Chen Z."/>
            <person name="Lan J."/>
            <person name="Che J."/>
            <person name="Ge C."/>
            <person name="Shi H."/>
            <person name="Pan Z."/>
            <person name="Liu X."/>
        </authorList>
    </citation>
    <scope>NUCLEOTIDE SEQUENCE [LARGE SCALE GENOMIC DNA]</scope>
    <source>
        <strain evidence="12">DSM 9887</strain>
    </source>
</reference>
<protein>
    <submittedName>
        <fullName evidence="11">MFS transporter</fullName>
    </submittedName>
</protein>
<feature type="transmembrane region" description="Helical" evidence="8">
    <location>
        <begin position="217"/>
        <end position="241"/>
    </location>
</feature>
<dbReference type="CDD" id="cd17324">
    <property type="entry name" value="MFS_NepI_like"/>
    <property type="match status" value="1"/>
</dbReference>
<evidence type="ECO:0000256" key="5">
    <source>
        <dbReference type="ARBA" id="ARBA00022692"/>
    </source>
</evidence>
<sequence>MGSRPIGNRNYPIMTAILCWAGMVVMTSLYVTIPLLPMFAELYQKTLTESAATGSVFSLGFAIGCLLYGAISDKYGRKQVIFTGMITLALITLLLGSVEQFSWIIVLRGLQGAAAASFSPVALAYAVEMFPVDKRVTTIGFISTGFLVAGIIGQVFSSWVSQMYSWHHVFYLLAAVYGITALIVFRCLPKGEVQQAHTSILQPLKQISDVIRQKNLLLSYLIALVLLMSFVSMYIVLGSYLSGPDFGMNAQEMIYVRAVGVFGMLISPLAGKLTRQFSVRSLLRFALALAIGGLAAMGLTTSLPLLLVISVLFVVGIALAVPSLVALVGQLGGKSRGIAVSVYTFILFAGTSLGPIISIRFMEMGSYTQTFFLLALILTLGLVAASLIREDAPESKNAAQ</sequence>
<dbReference type="Gene3D" id="1.20.1250.20">
    <property type="entry name" value="MFS general substrate transporter like domains"/>
    <property type="match status" value="1"/>
</dbReference>
<keyword evidence="6 8" id="KW-1133">Transmembrane helix</keyword>
<comment type="similarity">
    <text evidence="2">Belongs to the major facilitator superfamily.</text>
</comment>
<proteinExistence type="inferred from homology"/>
<dbReference type="STRING" id="54915.ADS79_05685"/>
<reference evidence="11" key="2">
    <citation type="submission" date="2015-07" db="EMBL/GenBank/DDBJ databases">
        <title>MeaNS - Measles Nucleotide Surveillance Program.</title>
        <authorList>
            <person name="Tran T."/>
            <person name="Druce J."/>
        </authorList>
    </citation>
    <scope>NUCLEOTIDE SEQUENCE</scope>
    <source>
        <strain evidence="11">DSM 9887</strain>
    </source>
</reference>
<feature type="transmembrane region" description="Helical" evidence="8">
    <location>
        <begin position="80"/>
        <end position="98"/>
    </location>
</feature>
<dbReference type="InterPro" id="IPR011701">
    <property type="entry name" value="MFS"/>
</dbReference>